<organism evidence="1 2">
    <name type="scientific">Sphingobium olei</name>
    <dbReference type="NCBI Taxonomy" id="420955"/>
    <lineage>
        <taxon>Bacteria</taxon>
        <taxon>Pseudomonadati</taxon>
        <taxon>Pseudomonadota</taxon>
        <taxon>Alphaproteobacteria</taxon>
        <taxon>Sphingomonadales</taxon>
        <taxon>Sphingomonadaceae</taxon>
        <taxon>Sphingobium</taxon>
    </lineage>
</organism>
<proteinExistence type="predicted"/>
<evidence type="ECO:0000313" key="2">
    <source>
        <dbReference type="Proteomes" id="UP001597203"/>
    </source>
</evidence>
<dbReference type="Proteomes" id="UP001597203">
    <property type="component" value="Unassembled WGS sequence"/>
</dbReference>
<name>A0ABW3P0G6_9SPHN</name>
<gene>
    <name evidence="1" type="ORF">ACFQ24_07505</name>
</gene>
<comment type="caution">
    <text evidence="1">The sequence shown here is derived from an EMBL/GenBank/DDBJ whole genome shotgun (WGS) entry which is preliminary data.</text>
</comment>
<sequence length="300" mass="33100">MVENAALEELRTAAKTAIYRAIERSASHCLSFDDWREAADLGVRLTEADNRLYRWQPARAEQGATLLGDLVQASAACVMPEFGPEIAQPLDRALRSNSGFSEILVEPEPNFAGYSWYDDLPRLRNCAFIIAAAGGEHRYDDLTDHPDLASGRVEAITAEIAMERGGELDGFVKLPMDHFVAYDPCYSYGLEDAAIFLTRDSAADAEQLSELLKAICFDPSGDRDADSWDTQEENFMLEARLLAIGHLHDEDAALIERCKLVVAKHLRWLLPKDKAISILATDGLVSVELKTLPMDAGTPS</sequence>
<protein>
    <submittedName>
        <fullName evidence="1">Uncharacterized protein</fullName>
    </submittedName>
</protein>
<keyword evidence="2" id="KW-1185">Reference proteome</keyword>
<reference evidence="2" key="1">
    <citation type="journal article" date="2019" name="Int. J. Syst. Evol. Microbiol.">
        <title>The Global Catalogue of Microorganisms (GCM) 10K type strain sequencing project: providing services to taxonomists for standard genome sequencing and annotation.</title>
        <authorList>
            <consortium name="The Broad Institute Genomics Platform"/>
            <consortium name="The Broad Institute Genome Sequencing Center for Infectious Disease"/>
            <person name="Wu L."/>
            <person name="Ma J."/>
        </authorList>
    </citation>
    <scope>NUCLEOTIDE SEQUENCE [LARGE SCALE GENOMIC DNA]</scope>
    <source>
        <strain evidence="2">CCUG 54329</strain>
    </source>
</reference>
<evidence type="ECO:0000313" key="1">
    <source>
        <dbReference type="EMBL" id="MFD1104718.1"/>
    </source>
</evidence>
<dbReference type="RefSeq" id="WP_380910216.1">
    <property type="nucleotide sequence ID" value="NZ_JBHTLS010000110.1"/>
</dbReference>
<dbReference type="EMBL" id="JBHTLS010000110">
    <property type="protein sequence ID" value="MFD1104718.1"/>
    <property type="molecule type" value="Genomic_DNA"/>
</dbReference>
<accession>A0ABW3P0G6</accession>